<dbReference type="EMBL" id="JAVTLL010000006">
    <property type="protein sequence ID" value="MDT7841277.1"/>
    <property type="molecule type" value="Genomic_DNA"/>
</dbReference>
<gene>
    <name evidence="2" type="ORF">RQC66_11075</name>
</gene>
<organism evidence="2 3">
    <name type="scientific">Streptomyces justiciae</name>
    <dbReference type="NCBI Taxonomy" id="2780140"/>
    <lineage>
        <taxon>Bacteria</taxon>
        <taxon>Bacillati</taxon>
        <taxon>Actinomycetota</taxon>
        <taxon>Actinomycetes</taxon>
        <taxon>Kitasatosporales</taxon>
        <taxon>Streptomycetaceae</taxon>
        <taxon>Streptomyces</taxon>
    </lineage>
</organism>
<accession>A0ABU3LPX5</accession>
<evidence type="ECO:0000313" key="3">
    <source>
        <dbReference type="Proteomes" id="UP001257948"/>
    </source>
</evidence>
<comment type="caution">
    <text evidence="2">The sequence shown here is derived from an EMBL/GenBank/DDBJ whole genome shotgun (WGS) entry which is preliminary data.</text>
</comment>
<protein>
    <submittedName>
        <fullName evidence="2">Uncharacterized protein</fullName>
    </submittedName>
</protein>
<feature type="region of interest" description="Disordered" evidence="1">
    <location>
        <begin position="36"/>
        <end position="63"/>
    </location>
</feature>
<feature type="compositionally biased region" description="Gly residues" evidence="1">
    <location>
        <begin position="36"/>
        <end position="45"/>
    </location>
</feature>
<dbReference type="Proteomes" id="UP001257948">
    <property type="component" value="Unassembled WGS sequence"/>
</dbReference>
<dbReference type="RefSeq" id="WP_314200192.1">
    <property type="nucleotide sequence ID" value="NZ_JAVTLL010000006.1"/>
</dbReference>
<name>A0ABU3LPX5_9ACTN</name>
<keyword evidence="3" id="KW-1185">Reference proteome</keyword>
<sequence>MAPRLPGVQMWRQLSLGRRILASVLGLRPSGVARGGRGGGGGVAAGTGAVPGVRRRPKTRRDRTSVVRVQGIVPVRGGAVGVARVRWATLVLVGGVVMAGLAVAGLQDTTGPALGGPVVSVAPTGPDGTYDVGAPATQDTYDESASPTEDATDEGMDPPAPYWLEAVALPLSPGSTSVSGVAFDENGARMTTTDPDLQADGSGTATTIVIASGVAVATSARLDDDAAVKQALWDCELPLLDAPEVPGLRVDAVVGRTYCFSTIEGATAVFSVGPARPDSVALIVAVDGGENSEW</sequence>
<feature type="compositionally biased region" description="Polar residues" evidence="1">
    <location>
        <begin position="137"/>
        <end position="149"/>
    </location>
</feature>
<reference evidence="3" key="1">
    <citation type="submission" date="2023-07" db="EMBL/GenBank/DDBJ databases">
        <title>Draft genome sequence of the endophytic actinobacterium Streptomyces justiciae WPN32, a potential antibiotic producer.</title>
        <authorList>
            <person name="Yasawong M."/>
            <person name="Pana W."/>
            <person name="Ganta P."/>
            <person name="Santapan N."/>
            <person name="Songngamsuk T."/>
            <person name="Phatcharaharikarn M."/>
            <person name="Kerdtoob S."/>
            <person name="Nantapong N."/>
        </authorList>
    </citation>
    <scope>NUCLEOTIDE SEQUENCE [LARGE SCALE GENOMIC DNA]</scope>
    <source>
        <strain evidence="3">WPN32</strain>
    </source>
</reference>
<feature type="region of interest" description="Disordered" evidence="1">
    <location>
        <begin position="134"/>
        <end position="155"/>
    </location>
</feature>
<proteinExistence type="predicted"/>
<evidence type="ECO:0000256" key="1">
    <source>
        <dbReference type="SAM" id="MobiDB-lite"/>
    </source>
</evidence>
<evidence type="ECO:0000313" key="2">
    <source>
        <dbReference type="EMBL" id="MDT7841277.1"/>
    </source>
</evidence>